<protein>
    <submittedName>
        <fullName evidence="3">T9SS type A sorting domain-containing protein</fullName>
    </submittedName>
</protein>
<keyword evidence="1" id="KW-0732">Signal</keyword>
<dbReference type="RefSeq" id="WP_236958535.1">
    <property type="nucleotide sequence ID" value="NZ_JAETXX010000003.1"/>
</dbReference>
<evidence type="ECO:0000259" key="2">
    <source>
        <dbReference type="Pfam" id="PF18962"/>
    </source>
</evidence>
<dbReference type="NCBIfam" id="TIGR04183">
    <property type="entry name" value="Por_Secre_tail"/>
    <property type="match status" value="1"/>
</dbReference>
<keyword evidence="4" id="KW-1185">Reference proteome</keyword>
<dbReference type="Pfam" id="PF18962">
    <property type="entry name" value="Por_Secre_tail"/>
    <property type="match status" value="1"/>
</dbReference>
<organism evidence="3 4">
    <name type="scientific">Joostella atrarenae</name>
    <dbReference type="NCBI Taxonomy" id="679257"/>
    <lineage>
        <taxon>Bacteria</taxon>
        <taxon>Pseudomonadati</taxon>
        <taxon>Bacteroidota</taxon>
        <taxon>Flavobacteriia</taxon>
        <taxon>Flavobacteriales</taxon>
        <taxon>Flavobacteriaceae</taxon>
        <taxon>Joostella</taxon>
    </lineage>
</organism>
<dbReference type="EMBL" id="JAETXX010000003">
    <property type="protein sequence ID" value="MCF8714571.1"/>
    <property type="molecule type" value="Genomic_DNA"/>
</dbReference>
<dbReference type="Proteomes" id="UP000829517">
    <property type="component" value="Unassembled WGS sequence"/>
</dbReference>
<name>A0ABS9J2B3_9FLAO</name>
<reference evidence="3 4" key="1">
    <citation type="submission" date="2021-01" db="EMBL/GenBank/DDBJ databases">
        <title>Genome sequencing of Joostella atrarenae M1-2 (= KCTC 23194).</title>
        <authorList>
            <person name="Zakaria M.R."/>
            <person name="Lam M.Q."/>
            <person name="Chong C.S."/>
        </authorList>
    </citation>
    <scope>NUCLEOTIDE SEQUENCE [LARGE SCALE GENOMIC DNA]</scope>
    <source>
        <strain evidence="3 4">M1-2</strain>
    </source>
</reference>
<evidence type="ECO:0000313" key="3">
    <source>
        <dbReference type="EMBL" id="MCF8714571.1"/>
    </source>
</evidence>
<proteinExistence type="predicted"/>
<evidence type="ECO:0000313" key="4">
    <source>
        <dbReference type="Proteomes" id="UP000829517"/>
    </source>
</evidence>
<sequence>MRITLILCFFMQLVFPLMANKVEMIVPHTKSLTTNPLTNPNDSQWSLESMLAFYNDEKSVQDDSLKVYPNPVNKKDMLNINMAGNGVKRLTFYDITGTMVKTLETERTTFTFSISDMDTGVYFLNVSASSFQTTKKVIVK</sequence>
<feature type="domain" description="Secretion system C-terminal sorting" evidence="2">
    <location>
        <begin position="67"/>
        <end position="139"/>
    </location>
</feature>
<dbReference type="InterPro" id="IPR026444">
    <property type="entry name" value="Secre_tail"/>
</dbReference>
<comment type="caution">
    <text evidence="3">The sequence shown here is derived from an EMBL/GenBank/DDBJ whole genome shotgun (WGS) entry which is preliminary data.</text>
</comment>
<gene>
    <name evidence="3" type="ORF">JM658_06970</name>
</gene>
<accession>A0ABS9J2B3</accession>
<evidence type="ECO:0000256" key="1">
    <source>
        <dbReference type="ARBA" id="ARBA00022729"/>
    </source>
</evidence>